<accession>A0ABP3ARK3</accession>
<reference evidence="2 3" key="1">
    <citation type="submission" date="2014-01" db="EMBL/GenBank/DDBJ databases">
        <authorList>
            <person name="Dobos K."/>
            <person name="Lenaerts A."/>
            <person name="Ordway D."/>
            <person name="DeGroote M.A."/>
            <person name="Parker T."/>
            <person name="Sizemore C."/>
            <person name="Tallon L.J."/>
            <person name="Sadzewicz L.K."/>
            <person name="Sengamalay N."/>
            <person name="Fraser C.M."/>
            <person name="Hine E."/>
            <person name="Shefchek K.A."/>
            <person name="Das S.P."/>
            <person name="Tettelin H."/>
        </authorList>
    </citation>
    <scope>NUCLEOTIDE SEQUENCE [LARGE SCALE GENOMIC DNA]</scope>
    <source>
        <strain evidence="2 3">Harvey</strain>
    </source>
</reference>
<comment type="caution">
    <text evidence="2">The sequence shown here is derived from an EMBL/GenBank/DDBJ whole genome shotgun (WGS) entry which is preliminary data.</text>
</comment>
<gene>
    <name evidence="2" type="ORF">I551_8972</name>
</gene>
<feature type="compositionally biased region" description="Polar residues" evidence="1">
    <location>
        <begin position="36"/>
        <end position="52"/>
    </location>
</feature>
<evidence type="ECO:0000313" key="3">
    <source>
        <dbReference type="Proteomes" id="UP000020681"/>
    </source>
</evidence>
<dbReference type="Proteomes" id="UP000020681">
    <property type="component" value="Unassembled WGS sequence"/>
</dbReference>
<dbReference type="EMBL" id="JAOL01000044">
    <property type="protein sequence ID" value="EUA93763.1"/>
    <property type="molecule type" value="Genomic_DNA"/>
</dbReference>
<proteinExistence type="predicted"/>
<sequence length="52" mass="5616">MIYRTSGRADDPVTGNADEPNRGGTENGGRRAGTGAHNNENLSQRAKWSSER</sequence>
<organism evidence="2 3">
    <name type="scientific">Mycobacterium ulcerans str. Harvey</name>
    <dbReference type="NCBI Taxonomy" id="1299332"/>
    <lineage>
        <taxon>Bacteria</taxon>
        <taxon>Bacillati</taxon>
        <taxon>Actinomycetota</taxon>
        <taxon>Actinomycetes</taxon>
        <taxon>Mycobacteriales</taxon>
        <taxon>Mycobacteriaceae</taxon>
        <taxon>Mycobacterium</taxon>
        <taxon>Mycobacterium ulcerans group</taxon>
    </lineage>
</organism>
<name>A0ABP3ARK3_MYCUL</name>
<keyword evidence="3" id="KW-1185">Reference proteome</keyword>
<feature type="region of interest" description="Disordered" evidence="1">
    <location>
        <begin position="1"/>
        <end position="52"/>
    </location>
</feature>
<evidence type="ECO:0000256" key="1">
    <source>
        <dbReference type="SAM" id="MobiDB-lite"/>
    </source>
</evidence>
<evidence type="ECO:0000313" key="2">
    <source>
        <dbReference type="EMBL" id="EUA93763.1"/>
    </source>
</evidence>
<protein>
    <submittedName>
        <fullName evidence="2">Uncharacterized protein</fullName>
    </submittedName>
</protein>